<feature type="domain" description="AMP-dependent synthetase/ligase" evidence="1">
    <location>
        <begin position="16"/>
        <end position="395"/>
    </location>
</feature>
<dbReference type="InterPro" id="IPR020845">
    <property type="entry name" value="AMP-binding_CS"/>
</dbReference>
<dbReference type="AlphaFoldDB" id="A0A2W5VCC9"/>
<comment type="caution">
    <text evidence="2">The sequence shown here is derived from an EMBL/GenBank/DDBJ whole genome shotgun (WGS) entry which is preliminary data.</text>
</comment>
<organism evidence="2 3">
    <name type="scientific">Archangium gephyra</name>
    <dbReference type="NCBI Taxonomy" id="48"/>
    <lineage>
        <taxon>Bacteria</taxon>
        <taxon>Pseudomonadati</taxon>
        <taxon>Myxococcota</taxon>
        <taxon>Myxococcia</taxon>
        <taxon>Myxococcales</taxon>
        <taxon>Cystobacterineae</taxon>
        <taxon>Archangiaceae</taxon>
        <taxon>Archangium</taxon>
    </lineage>
</organism>
<dbReference type="InterPro" id="IPR042099">
    <property type="entry name" value="ANL_N_sf"/>
</dbReference>
<proteinExistence type="predicted"/>
<dbReference type="Gene3D" id="3.40.50.12780">
    <property type="entry name" value="N-terminal domain of ligase-like"/>
    <property type="match status" value="1"/>
</dbReference>
<dbReference type="InterPro" id="IPR050237">
    <property type="entry name" value="ATP-dep_AMP-bd_enzyme"/>
</dbReference>
<dbReference type="NCBIfam" id="NF006754">
    <property type="entry name" value="PRK09274.1"/>
    <property type="match status" value="1"/>
</dbReference>
<dbReference type="Proteomes" id="UP000249061">
    <property type="component" value="Unassembled WGS sequence"/>
</dbReference>
<accession>A0A2W5VCC9</accession>
<dbReference type="EMBL" id="QFQP01000009">
    <property type="protein sequence ID" value="PZR13624.1"/>
    <property type="molecule type" value="Genomic_DNA"/>
</dbReference>
<name>A0A2W5VCC9_9BACT</name>
<gene>
    <name evidence="2" type="ORF">DI536_12820</name>
</gene>
<evidence type="ECO:0000313" key="3">
    <source>
        <dbReference type="Proteomes" id="UP000249061"/>
    </source>
</evidence>
<evidence type="ECO:0000313" key="2">
    <source>
        <dbReference type="EMBL" id="PZR13624.1"/>
    </source>
</evidence>
<dbReference type="Pfam" id="PF00501">
    <property type="entry name" value="AMP-binding"/>
    <property type="match status" value="1"/>
</dbReference>
<dbReference type="SUPFAM" id="SSF56801">
    <property type="entry name" value="Acetyl-CoA synthetase-like"/>
    <property type="match status" value="1"/>
</dbReference>
<dbReference type="PROSITE" id="PS00455">
    <property type="entry name" value="AMP_BINDING"/>
    <property type="match status" value="1"/>
</dbReference>
<dbReference type="PANTHER" id="PTHR43767:SF1">
    <property type="entry name" value="NONRIBOSOMAL PEPTIDE SYNTHASE PES1 (EUROFUNG)-RELATED"/>
    <property type="match status" value="1"/>
</dbReference>
<dbReference type="PANTHER" id="PTHR43767">
    <property type="entry name" value="LONG-CHAIN-FATTY-ACID--COA LIGASE"/>
    <property type="match status" value="1"/>
</dbReference>
<evidence type="ECO:0000259" key="1">
    <source>
        <dbReference type="Pfam" id="PF00501"/>
    </source>
</evidence>
<protein>
    <submittedName>
        <fullName evidence="2">Peptide synthase</fullName>
    </submittedName>
</protein>
<dbReference type="InterPro" id="IPR000873">
    <property type="entry name" value="AMP-dep_synth/lig_dom"/>
</dbReference>
<sequence length="542" mass="58769">MTTSTNIASHIPAMAKLDPKRAAIVAKVKGGWKTMTFGELDALSDSYARGLQKIGISEGVKTVLLAPPSLEFFPLVFALFKVGAVIVMIDPGIGREAMLACLEEVQPEAFIGIPAAQVARLLFRKPFKRVKAVVTVGPRLFWGGHTLSDLKRLGGDEPFEMSVPGPGQTAAILFTSGSTGIPKGAVYTHEIFDAQVRMIRDTYGIRPGEIDLPTFPLFALFDPALGMTSVLPEMDFRSPAKADPAKLIEAIDAHGCTMMFGSPALLDNLGRHGVANGVKLPSLKRVLSAGAPVRVDVLERMTKLLSEDAQVFTPFGATESLPVASIGSREVLSDTAKHALNGRGVCVGKPVDGVQVRIIGISDEPIAEWSDSLQVPVGTIGEITVRGAVVTREYFNRPVQTAAAKIRDGEHVVHRMGDVGFLDEQGRLWMCGRKGHRVQTEAQTWFSVPVEEVFNQHPAIKRTALVGVDKTPVILVEREAQATIADDVLLKEMKELASKHDVTRALNHFHVFPGAFPVDKRHNAKIEREKLAVWAKERGLGR</sequence>
<reference evidence="2 3" key="1">
    <citation type="submission" date="2017-08" db="EMBL/GenBank/DDBJ databases">
        <title>Infants hospitalized years apart are colonized by the same room-sourced microbial strains.</title>
        <authorList>
            <person name="Brooks B."/>
            <person name="Olm M.R."/>
            <person name="Firek B.A."/>
            <person name="Baker R."/>
            <person name="Thomas B.C."/>
            <person name="Morowitz M.J."/>
            <person name="Banfield J.F."/>
        </authorList>
    </citation>
    <scope>NUCLEOTIDE SEQUENCE [LARGE SCALE GENOMIC DNA]</scope>
    <source>
        <strain evidence="2">S2_003_000_R2_14</strain>
    </source>
</reference>